<name>A0A0M3AL55_9SPHN</name>
<evidence type="ECO:0000313" key="1">
    <source>
        <dbReference type="EMBL" id="KKW90580.1"/>
    </source>
</evidence>
<reference evidence="1 2" key="1">
    <citation type="submission" date="2015-04" db="EMBL/GenBank/DDBJ databases">
        <title>Genome sequence of aromatic hydrocarbons-degrading Sphingobium chungbukense DJ77.</title>
        <authorList>
            <person name="Kim Y.-C."/>
            <person name="Chae J.-C."/>
        </authorList>
    </citation>
    <scope>NUCLEOTIDE SEQUENCE [LARGE SCALE GENOMIC DNA]</scope>
    <source>
        <strain evidence="1 2">DJ77</strain>
    </source>
</reference>
<dbReference type="Proteomes" id="UP000033874">
    <property type="component" value="Unassembled WGS sequence"/>
</dbReference>
<dbReference type="AlphaFoldDB" id="A0A0M3AL55"/>
<proteinExistence type="predicted"/>
<comment type="caution">
    <text evidence="1">The sequence shown here is derived from an EMBL/GenBank/DDBJ whole genome shotgun (WGS) entry which is preliminary data.</text>
</comment>
<accession>A0A0M3AL55</accession>
<evidence type="ECO:0000313" key="2">
    <source>
        <dbReference type="Proteomes" id="UP000033874"/>
    </source>
</evidence>
<sequence>MINAQKGQSLRIVTRLKRKTMNQFTDADRLRGISTIHIDLMDYRNEDDTAIADALMRSARREWLYYAKTLSTSISNSRQVSPTKIIDRDEIVRITKALGFD</sequence>
<protein>
    <submittedName>
        <fullName evidence="1">Uncharacterized protein</fullName>
    </submittedName>
</protein>
<gene>
    <name evidence="1" type="ORF">YP76_18490</name>
</gene>
<keyword evidence="2" id="KW-1185">Reference proteome</keyword>
<organism evidence="1 2">
    <name type="scientific">Sphingobium chungbukense</name>
    <dbReference type="NCBI Taxonomy" id="56193"/>
    <lineage>
        <taxon>Bacteria</taxon>
        <taxon>Pseudomonadati</taxon>
        <taxon>Pseudomonadota</taxon>
        <taxon>Alphaproteobacteria</taxon>
        <taxon>Sphingomonadales</taxon>
        <taxon>Sphingomonadaceae</taxon>
        <taxon>Sphingobium</taxon>
    </lineage>
</organism>
<dbReference type="EMBL" id="LBIC01000009">
    <property type="protein sequence ID" value="KKW90580.1"/>
    <property type="molecule type" value="Genomic_DNA"/>
</dbReference>
<dbReference type="RefSeq" id="WP_046765081.1">
    <property type="nucleotide sequence ID" value="NZ_LBIC01000009.1"/>
</dbReference>